<dbReference type="RefSeq" id="WP_307684421.1">
    <property type="nucleotide sequence ID" value="NZ_JAUSRD010000003.1"/>
</dbReference>
<feature type="transmembrane region" description="Helical" evidence="2">
    <location>
        <begin position="33"/>
        <end position="54"/>
    </location>
</feature>
<feature type="transmembrane region" description="Helical" evidence="2">
    <location>
        <begin position="60"/>
        <end position="85"/>
    </location>
</feature>
<keyword evidence="2" id="KW-0472">Membrane</keyword>
<keyword evidence="2" id="KW-1133">Transmembrane helix</keyword>
<protein>
    <submittedName>
        <fullName evidence="3">Uncharacterized membrane protein YidH (DUF202 family)</fullName>
    </submittedName>
</protein>
<evidence type="ECO:0000256" key="1">
    <source>
        <dbReference type="SAM" id="MobiDB-lite"/>
    </source>
</evidence>
<gene>
    <name evidence="3" type="ORF">J2W31_001653</name>
</gene>
<reference evidence="3" key="1">
    <citation type="submission" date="2023-07" db="EMBL/GenBank/DDBJ databases">
        <title>Sorghum-associated microbial communities from plants grown in Nebraska, USA.</title>
        <authorList>
            <person name="Schachtman D."/>
        </authorList>
    </citation>
    <scope>NUCLEOTIDE SEQUENCE</scope>
    <source>
        <strain evidence="3">DS3754</strain>
    </source>
</reference>
<accession>A0AAW8CXU0</accession>
<name>A0AAW8CXU0_9BURK</name>
<evidence type="ECO:0000313" key="3">
    <source>
        <dbReference type="EMBL" id="MDP9892548.1"/>
    </source>
</evidence>
<evidence type="ECO:0000313" key="4">
    <source>
        <dbReference type="Proteomes" id="UP001242045"/>
    </source>
</evidence>
<keyword evidence="2" id="KW-0812">Transmembrane</keyword>
<dbReference type="Proteomes" id="UP001242045">
    <property type="component" value="Unassembled WGS sequence"/>
</dbReference>
<organism evidence="3 4">
    <name type="scientific">Variovorax boronicumulans</name>
    <dbReference type="NCBI Taxonomy" id="436515"/>
    <lineage>
        <taxon>Bacteria</taxon>
        <taxon>Pseudomonadati</taxon>
        <taxon>Pseudomonadota</taxon>
        <taxon>Betaproteobacteria</taxon>
        <taxon>Burkholderiales</taxon>
        <taxon>Comamonadaceae</taxon>
        <taxon>Variovorax</taxon>
    </lineage>
</organism>
<feature type="region of interest" description="Disordered" evidence="1">
    <location>
        <begin position="1"/>
        <end position="20"/>
    </location>
</feature>
<sequence>MKKDGDKGDHSPVHDRRMHDAPTSSRIALVRSALHVVIAVVALLAIATSIPHWGGENFPVLSLVIYVAGMVFIAMPLCLCYEALLKSYTEQQQMRRTSLT</sequence>
<comment type="caution">
    <text evidence="3">The sequence shown here is derived from an EMBL/GenBank/DDBJ whole genome shotgun (WGS) entry which is preliminary data.</text>
</comment>
<dbReference type="EMBL" id="JAUSRD010000003">
    <property type="protein sequence ID" value="MDP9892548.1"/>
    <property type="molecule type" value="Genomic_DNA"/>
</dbReference>
<proteinExistence type="predicted"/>
<dbReference type="AlphaFoldDB" id="A0AAW8CXU0"/>
<evidence type="ECO:0000256" key="2">
    <source>
        <dbReference type="SAM" id="Phobius"/>
    </source>
</evidence>